<keyword evidence="1" id="KW-0808">Transferase</keyword>
<keyword evidence="4" id="KW-0067">ATP-binding</keyword>
<dbReference type="SUPFAM" id="SSF49879">
    <property type="entry name" value="SMAD/FHA domain"/>
    <property type="match status" value="1"/>
</dbReference>
<dbReference type="GO" id="GO:0016020">
    <property type="term" value="C:membrane"/>
    <property type="evidence" value="ECO:0007669"/>
    <property type="project" value="TreeGrafter"/>
</dbReference>
<accession>A0A429GI78</accession>
<keyword evidence="2" id="KW-0547">Nucleotide-binding</keyword>
<sequence>MGRGGLPFDVGDIVLGKYRLTKFIHMGGMGVVFKAMEITSGSIVVAKFARLNGHPDIRPLLNKNKLETEAAILEDIWKKYGGHPYIVKFIERGLEGDHPVLIIEFIDGESLINFARKQGGLDADLAFDIGFKLAEVLDFLHSKNILHRDFGPDNIMIRRRNNDPVLIDFGTSKYGYIQSHTIISGKDIHPPELKMKGEARPSTDVYMWAATVMKIMKPYADDFSKYLESSTFKLIYPPCRLVDCRTLTRIDRRKFDDILIKCLDPDHSKRITSGHELLSMLKGISIPPVVHNYIIVNGRRIDLDPNKKYVIGREGSGANIEVVDPQKHISRKHAELWFDRRRGKWIVSDRHSTNGTLVIKSDGPHLVCSGNRGKPVSPPVYPVELDPGDKIVLAFKDKGGNMYDPYIEIPFY</sequence>
<gene>
    <name evidence="7" type="ORF">D6D85_10315</name>
</gene>
<dbReference type="Pfam" id="PF00498">
    <property type="entry name" value="FHA"/>
    <property type="match status" value="1"/>
</dbReference>
<comment type="caution">
    <text evidence="7">The sequence shown here is derived from an EMBL/GenBank/DDBJ whole genome shotgun (WGS) entry which is preliminary data.</text>
</comment>
<name>A0A429GI78_9CREN</name>
<dbReference type="Gene3D" id="2.60.200.20">
    <property type="match status" value="1"/>
</dbReference>
<dbReference type="PANTHER" id="PTHR24348">
    <property type="entry name" value="SERINE/THREONINE-PROTEIN KINASE UNC-51-RELATED"/>
    <property type="match status" value="1"/>
</dbReference>
<dbReference type="InterPro" id="IPR045269">
    <property type="entry name" value="Atg1-like"/>
</dbReference>
<dbReference type="GO" id="GO:0005776">
    <property type="term" value="C:autophagosome"/>
    <property type="evidence" value="ECO:0007669"/>
    <property type="project" value="TreeGrafter"/>
</dbReference>
<dbReference type="InterPro" id="IPR011009">
    <property type="entry name" value="Kinase-like_dom_sf"/>
</dbReference>
<evidence type="ECO:0000259" key="6">
    <source>
        <dbReference type="PROSITE" id="PS50011"/>
    </source>
</evidence>
<evidence type="ECO:0000256" key="1">
    <source>
        <dbReference type="ARBA" id="ARBA00022679"/>
    </source>
</evidence>
<protein>
    <submittedName>
        <fullName evidence="7">FHA domain-containing protein</fullName>
    </submittedName>
</protein>
<keyword evidence="8" id="KW-1185">Reference proteome</keyword>
<feature type="domain" description="FHA" evidence="5">
    <location>
        <begin position="309"/>
        <end position="358"/>
    </location>
</feature>
<feature type="domain" description="Protein kinase" evidence="6">
    <location>
        <begin position="18"/>
        <end position="294"/>
    </location>
</feature>
<dbReference type="RefSeq" id="WP_125671892.1">
    <property type="nucleotide sequence ID" value="NZ_RCOS01000114.1"/>
</dbReference>
<dbReference type="GO" id="GO:0000407">
    <property type="term" value="C:phagophore assembly site"/>
    <property type="evidence" value="ECO:0007669"/>
    <property type="project" value="TreeGrafter"/>
</dbReference>
<dbReference type="PROSITE" id="PS50006">
    <property type="entry name" value="FHA_DOMAIN"/>
    <property type="match status" value="1"/>
</dbReference>
<dbReference type="EMBL" id="RCOS01000114">
    <property type="protein sequence ID" value="RSN73475.1"/>
    <property type="molecule type" value="Genomic_DNA"/>
</dbReference>
<dbReference type="PROSITE" id="PS50011">
    <property type="entry name" value="PROTEIN_KINASE_DOM"/>
    <property type="match status" value="1"/>
</dbReference>
<evidence type="ECO:0000313" key="8">
    <source>
        <dbReference type="Proteomes" id="UP000277582"/>
    </source>
</evidence>
<dbReference type="CDD" id="cd00060">
    <property type="entry name" value="FHA"/>
    <property type="match status" value="1"/>
</dbReference>
<evidence type="ECO:0000313" key="7">
    <source>
        <dbReference type="EMBL" id="RSN73475.1"/>
    </source>
</evidence>
<dbReference type="OrthoDB" id="41005at2157"/>
<evidence type="ECO:0000256" key="3">
    <source>
        <dbReference type="ARBA" id="ARBA00022777"/>
    </source>
</evidence>
<organism evidence="7 8">
    <name type="scientific">Candidatus Methanodesulfokora washburnensis</name>
    <dbReference type="NCBI Taxonomy" id="2478471"/>
    <lineage>
        <taxon>Archaea</taxon>
        <taxon>Thermoproteota</taxon>
        <taxon>Candidatus Korarchaeia</taxon>
        <taxon>Candidatus Korarchaeia incertae sedis</taxon>
        <taxon>Candidatus Methanodesulfokora</taxon>
    </lineage>
</organism>
<dbReference type="Gene3D" id="1.10.510.10">
    <property type="entry name" value="Transferase(Phosphotransferase) domain 1"/>
    <property type="match status" value="1"/>
</dbReference>
<evidence type="ECO:0000256" key="2">
    <source>
        <dbReference type="ARBA" id="ARBA00022741"/>
    </source>
</evidence>
<dbReference type="Pfam" id="PF00069">
    <property type="entry name" value="Pkinase"/>
    <property type="match status" value="1"/>
</dbReference>
<dbReference type="Proteomes" id="UP000277582">
    <property type="component" value="Unassembled WGS sequence"/>
</dbReference>
<dbReference type="PANTHER" id="PTHR24348:SF22">
    <property type="entry name" value="NON-SPECIFIC SERINE_THREONINE PROTEIN KINASE"/>
    <property type="match status" value="1"/>
</dbReference>
<evidence type="ECO:0000259" key="5">
    <source>
        <dbReference type="PROSITE" id="PS50006"/>
    </source>
</evidence>
<dbReference type="SUPFAM" id="SSF56112">
    <property type="entry name" value="Protein kinase-like (PK-like)"/>
    <property type="match status" value="1"/>
</dbReference>
<dbReference type="InterPro" id="IPR000253">
    <property type="entry name" value="FHA_dom"/>
</dbReference>
<dbReference type="GO" id="GO:0005524">
    <property type="term" value="F:ATP binding"/>
    <property type="evidence" value="ECO:0007669"/>
    <property type="project" value="UniProtKB-KW"/>
</dbReference>
<dbReference type="InterPro" id="IPR008984">
    <property type="entry name" value="SMAD_FHA_dom_sf"/>
</dbReference>
<reference evidence="7 8" key="1">
    <citation type="submission" date="2018-10" db="EMBL/GenBank/DDBJ databases">
        <title>Co-occurring genomic capacity for anaerobic methane metabolism and dissimilatory sulfite reduction discovered in the Korarchaeota.</title>
        <authorList>
            <person name="Mckay L.J."/>
            <person name="Dlakic M."/>
            <person name="Fields M.W."/>
            <person name="Delmont T.O."/>
            <person name="Eren A.M."/>
            <person name="Jay Z.J."/>
            <person name="Klingelsmith K.B."/>
            <person name="Rusch D.B."/>
            <person name="Inskeep W.P."/>
        </authorList>
    </citation>
    <scope>NUCLEOTIDE SEQUENCE [LARGE SCALE GENOMIC DNA]</scope>
    <source>
        <strain evidence="7 8">MDKW</strain>
    </source>
</reference>
<dbReference type="AlphaFoldDB" id="A0A429GI78"/>
<keyword evidence="3" id="KW-0418">Kinase</keyword>
<proteinExistence type="predicted"/>
<dbReference type="GO" id="GO:0005829">
    <property type="term" value="C:cytosol"/>
    <property type="evidence" value="ECO:0007669"/>
    <property type="project" value="TreeGrafter"/>
</dbReference>
<evidence type="ECO:0000256" key="4">
    <source>
        <dbReference type="ARBA" id="ARBA00022840"/>
    </source>
</evidence>
<dbReference type="InterPro" id="IPR000719">
    <property type="entry name" value="Prot_kinase_dom"/>
</dbReference>
<dbReference type="GO" id="GO:0004674">
    <property type="term" value="F:protein serine/threonine kinase activity"/>
    <property type="evidence" value="ECO:0007669"/>
    <property type="project" value="InterPro"/>
</dbReference>